<dbReference type="NCBIfam" id="TIGR02185">
    <property type="entry name" value="Trep_Strep"/>
    <property type="match status" value="1"/>
</dbReference>
<protein>
    <submittedName>
        <fullName evidence="3">Energy-coupling factor transport system substrate-specific component</fullName>
    </submittedName>
</protein>
<evidence type="ECO:0000313" key="4">
    <source>
        <dbReference type="Proteomes" id="UP000199398"/>
    </source>
</evidence>
<evidence type="ECO:0000313" key="2">
    <source>
        <dbReference type="EMBL" id="RKT88962.1"/>
    </source>
</evidence>
<reference evidence="3 4" key="1">
    <citation type="submission" date="2016-10" db="EMBL/GenBank/DDBJ databases">
        <authorList>
            <person name="de Groot N.N."/>
        </authorList>
    </citation>
    <scope>NUCLEOTIDE SEQUENCE [LARGE SCALE GENOMIC DNA]</scope>
    <source>
        <strain evidence="3 4">CPCC 201259</strain>
    </source>
</reference>
<keyword evidence="5" id="KW-1185">Reference proteome</keyword>
<sequence>MITVTVEATDRRIDFRMSPRDLINIGIFGALYLVTVGVFNALEFINPGFTLVSVLIGIVAGGVPFMLFLTRVRHAGMVTVLAVIVSGFMLLIGSPPVTLVVAVVAALGAEALLLAGRYRSRRFSVLAYAVFSTWFVGMFLPMFYARADFLTSPYMKEMGAEYVQQLDALLSPAVLIAFDLSTLVVGFLGGLLGLRLLDKHFRKAGLV</sequence>
<proteinExistence type="predicted"/>
<dbReference type="EMBL" id="RBXX01000002">
    <property type="protein sequence ID" value="RKT88962.1"/>
    <property type="molecule type" value="Genomic_DNA"/>
</dbReference>
<dbReference type="Pfam" id="PF09605">
    <property type="entry name" value="Trep_Strep"/>
    <property type="match status" value="1"/>
</dbReference>
<feature type="transmembrane region" description="Helical" evidence="1">
    <location>
        <begin position="48"/>
        <end position="68"/>
    </location>
</feature>
<evidence type="ECO:0000256" key="1">
    <source>
        <dbReference type="SAM" id="Phobius"/>
    </source>
</evidence>
<reference evidence="2 5" key="2">
    <citation type="submission" date="2018-10" db="EMBL/GenBank/DDBJ databases">
        <title>Sequencing the genomes of 1000 actinobacteria strains.</title>
        <authorList>
            <person name="Klenk H.-P."/>
        </authorList>
    </citation>
    <scope>NUCLEOTIDE SEQUENCE [LARGE SCALE GENOMIC DNA]</scope>
    <source>
        <strain evidence="2 5">DSM 45119</strain>
    </source>
</reference>
<keyword evidence="1" id="KW-1133">Transmembrane helix</keyword>
<dbReference type="Proteomes" id="UP000199398">
    <property type="component" value="Unassembled WGS sequence"/>
</dbReference>
<dbReference type="Proteomes" id="UP000270697">
    <property type="component" value="Unassembled WGS sequence"/>
</dbReference>
<feature type="transmembrane region" description="Helical" evidence="1">
    <location>
        <begin position="99"/>
        <end position="118"/>
    </location>
</feature>
<dbReference type="STRING" id="455193.SAMN05421805_10773"/>
<keyword evidence="1" id="KW-0812">Transmembrane</keyword>
<dbReference type="EMBL" id="FOUP01000007">
    <property type="protein sequence ID" value="SFN82321.1"/>
    <property type="molecule type" value="Genomic_DNA"/>
</dbReference>
<evidence type="ECO:0000313" key="5">
    <source>
        <dbReference type="Proteomes" id="UP000270697"/>
    </source>
</evidence>
<name>A0A1I5C6S5_9PSEU</name>
<gene>
    <name evidence="2" type="ORF">ATL45_7408</name>
    <name evidence="3" type="ORF">SAMN05421805_10773</name>
</gene>
<organism evidence="3 4">
    <name type="scientific">Saccharopolyspora antimicrobica</name>
    <dbReference type="NCBI Taxonomy" id="455193"/>
    <lineage>
        <taxon>Bacteria</taxon>
        <taxon>Bacillati</taxon>
        <taxon>Actinomycetota</taxon>
        <taxon>Actinomycetes</taxon>
        <taxon>Pseudonocardiales</taxon>
        <taxon>Pseudonocardiaceae</taxon>
        <taxon>Saccharopolyspora</taxon>
    </lineage>
</organism>
<dbReference type="AlphaFoldDB" id="A0A1I5C6S5"/>
<dbReference type="InterPro" id="IPR011733">
    <property type="entry name" value="CHP02185_IM"/>
</dbReference>
<keyword evidence="1" id="KW-0472">Membrane</keyword>
<dbReference type="RefSeq" id="WP_211841381.1">
    <property type="nucleotide sequence ID" value="NZ_FOUP01000007.1"/>
</dbReference>
<feature type="transmembrane region" description="Helical" evidence="1">
    <location>
        <begin position="21"/>
        <end position="42"/>
    </location>
</feature>
<feature type="transmembrane region" description="Helical" evidence="1">
    <location>
        <begin position="173"/>
        <end position="194"/>
    </location>
</feature>
<feature type="transmembrane region" description="Helical" evidence="1">
    <location>
        <begin position="75"/>
        <end position="93"/>
    </location>
</feature>
<feature type="transmembrane region" description="Helical" evidence="1">
    <location>
        <begin position="125"/>
        <end position="145"/>
    </location>
</feature>
<evidence type="ECO:0000313" key="3">
    <source>
        <dbReference type="EMBL" id="SFN82321.1"/>
    </source>
</evidence>
<accession>A0A1I5C6S5</accession>